<keyword evidence="6" id="KW-1185">Reference proteome</keyword>
<dbReference type="GO" id="GO:0008270">
    <property type="term" value="F:zinc ion binding"/>
    <property type="evidence" value="ECO:0007669"/>
    <property type="project" value="UniProtKB-KW"/>
</dbReference>
<evidence type="ECO:0000256" key="3">
    <source>
        <dbReference type="ARBA" id="ARBA00022833"/>
    </source>
</evidence>
<proteinExistence type="predicted"/>
<evidence type="ECO:0000259" key="5">
    <source>
        <dbReference type="PROSITE" id="PS50865"/>
    </source>
</evidence>
<name>A0AAF3F6N1_9BILA</name>
<keyword evidence="1" id="KW-0479">Metal-binding</keyword>
<dbReference type="PROSITE" id="PS01360">
    <property type="entry name" value="ZF_MYND_1"/>
    <property type="match status" value="1"/>
</dbReference>
<dbReference type="PANTHER" id="PTHR12197:SF300">
    <property type="entry name" value="HISTONE-LYSINE N-METHYLTRANSFERASE SET-18"/>
    <property type="match status" value="1"/>
</dbReference>
<dbReference type="GO" id="GO:0005634">
    <property type="term" value="C:nucleus"/>
    <property type="evidence" value="ECO:0007669"/>
    <property type="project" value="TreeGrafter"/>
</dbReference>
<accession>A0AAF3F6N1</accession>
<organism evidence="6 7">
    <name type="scientific">Mesorhabditis belari</name>
    <dbReference type="NCBI Taxonomy" id="2138241"/>
    <lineage>
        <taxon>Eukaryota</taxon>
        <taxon>Metazoa</taxon>
        <taxon>Ecdysozoa</taxon>
        <taxon>Nematoda</taxon>
        <taxon>Chromadorea</taxon>
        <taxon>Rhabditida</taxon>
        <taxon>Rhabditina</taxon>
        <taxon>Rhabditomorpha</taxon>
        <taxon>Rhabditoidea</taxon>
        <taxon>Rhabditidae</taxon>
        <taxon>Mesorhabditinae</taxon>
        <taxon>Mesorhabditis</taxon>
    </lineage>
</organism>
<dbReference type="PROSITE" id="PS50865">
    <property type="entry name" value="ZF_MYND_2"/>
    <property type="match status" value="1"/>
</dbReference>
<evidence type="ECO:0000256" key="1">
    <source>
        <dbReference type="ARBA" id="ARBA00022723"/>
    </source>
</evidence>
<protein>
    <recommendedName>
        <fullName evidence="5">MYND-type domain-containing protein</fullName>
    </recommendedName>
</protein>
<dbReference type="Gene3D" id="2.170.270.10">
    <property type="entry name" value="SET domain"/>
    <property type="match status" value="1"/>
</dbReference>
<dbReference type="Pfam" id="PF01753">
    <property type="entry name" value="zf-MYND"/>
    <property type="match status" value="1"/>
</dbReference>
<dbReference type="AlphaFoldDB" id="A0AAF3F6N1"/>
<dbReference type="InterPro" id="IPR046341">
    <property type="entry name" value="SET_dom_sf"/>
</dbReference>
<dbReference type="PANTHER" id="PTHR12197">
    <property type="entry name" value="HISTONE-LYSINE N-METHYLTRANSFERASE SMYD"/>
    <property type="match status" value="1"/>
</dbReference>
<keyword evidence="2 4" id="KW-0863">Zinc-finger</keyword>
<evidence type="ECO:0000313" key="7">
    <source>
        <dbReference type="WBParaSite" id="MBELARI_LOCUS21295"/>
    </source>
</evidence>
<sequence length="494" mass="57154">MVPKKNEQPHTKLGQVDDDIASIHARVKLFEYPFAHQVLNSKIEIFCSFCMRPPVGDEKLMKCSACNHARYCNKECQRLAWKLHRNECKRLQKVFPNLPLTEVLFQSKIIDRVLFLKDNGDKYGWERERQFQSLMDHKDEIRQDSFKMDYFEKILNKMTTFRGDEMPDRETFFDIFCKVQINSHSIHTNAGNEAGMALDLGVSKFNHSCRPTCSMVFDGFRVVLRPLVPGVDTADFDKAFISYIDVGRSKYVRRKELKARWFFDCECSRCTDSGDDILTAIRCSNPCCEQALVVTETSDPCYIACPKCGSMTDDDTVKNAQQLMLSLPAQFDPECPADKLREMLSSAESILHPMNVYIARLRTALYHITGSLEENISNIHKQVYENYKLCFPKADRHVGYQLLHIVKALIEQEKRDDARPYAFDAMNIFEVCFGLDHPYYLQTLALWTYLDQQSPKTKEELISLTNFNDNRRINIEALLEKASQLSTQKIILPS</sequence>
<dbReference type="WBParaSite" id="MBELARI_LOCUS21295">
    <property type="protein sequence ID" value="MBELARI_LOCUS21295"/>
    <property type="gene ID" value="MBELARI_LOCUS21295"/>
</dbReference>
<dbReference type="Proteomes" id="UP000887575">
    <property type="component" value="Unassembled WGS sequence"/>
</dbReference>
<dbReference type="SUPFAM" id="SSF144232">
    <property type="entry name" value="HIT/MYND zinc finger-like"/>
    <property type="match status" value="1"/>
</dbReference>
<evidence type="ECO:0000256" key="2">
    <source>
        <dbReference type="ARBA" id="ARBA00022771"/>
    </source>
</evidence>
<keyword evidence="3" id="KW-0862">Zinc</keyword>
<dbReference type="Gene3D" id="6.10.140.2220">
    <property type="match status" value="1"/>
</dbReference>
<feature type="domain" description="MYND-type" evidence="5">
    <location>
        <begin position="47"/>
        <end position="88"/>
    </location>
</feature>
<dbReference type="InterPro" id="IPR050869">
    <property type="entry name" value="H3K4_H4K5_MeTrfase"/>
</dbReference>
<reference evidence="7" key="1">
    <citation type="submission" date="2024-02" db="UniProtKB">
        <authorList>
            <consortium name="WormBaseParasite"/>
        </authorList>
    </citation>
    <scope>IDENTIFICATION</scope>
</reference>
<dbReference type="InterPro" id="IPR002893">
    <property type="entry name" value="Znf_MYND"/>
</dbReference>
<evidence type="ECO:0000256" key="4">
    <source>
        <dbReference type="PROSITE-ProRule" id="PRU00134"/>
    </source>
</evidence>
<dbReference type="InterPro" id="IPR011990">
    <property type="entry name" value="TPR-like_helical_dom_sf"/>
</dbReference>
<dbReference type="Gene3D" id="1.25.40.10">
    <property type="entry name" value="Tetratricopeptide repeat domain"/>
    <property type="match status" value="1"/>
</dbReference>
<evidence type="ECO:0000313" key="6">
    <source>
        <dbReference type="Proteomes" id="UP000887575"/>
    </source>
</evidence>
<dbReference type="SUPFAM" id="SSF82199">
    <property type="entry name" value="SET domain"/>
    <property type="match status" value="1"/>
</dbReference>